<dbReference type="InterPro" id="IPR036388">
    <property type="entry name" value="WH-like_DNA-bd_sf"/>
</dbReference>
<evidence type="ECO:0000313" key="2">
    <source>
        <dbReference type="EMBL" id="STY29146.1"/>
    </source>
</evidence>
<reference evidence="2 3" key="1">
    <citation type="submission" date="2018-06" db="EMBL/GenBank/DDBJ databases">
        <authorList>
            <consortium name="Pathogen Informatics"/>
            <person name="Doyle S."/>
        </authorList>
    </citation>
    <scope>NUCLEOTIDE SEQUENCE [LARGE SCALE GENOMIC DNA]</scope>
    <source>
        <strain evidence="2 3">NCTC11532</strain>
    </source>
</reference>
<accession>A0A378LQE1</accession>
<dbReference type="SMART" id="SM00421">
    <property type="entry name" value="HTH_LUXR"/>
    <property type="match status" value="1"/>
</dbReference>
<name>A0A378LQE1_9GAMM</name>
<dbReference type="AlphaFoldDB" id="A0A378LQE1"/>
<evidence type="ECO:0000313" key="3">
    <source>
        <dbReference type="Proteomes" id="UP000255297"/>
    </source>
</evidence>
<protein>
    <submittedName>
        <fullName evidence="2">LuxR family transcriptional regulator</fullName>
    </submittedName>
</protein>
<dbReference type="Pfam" id="PF00196">
    <property type="entry name" value="GerE"/>
    <property type="match status" value="1"/>
</dbReference>
<dbReference type="InterPro" id="IPR016032">
    <property type="entry name" value="Sig_transdc_resp-reg_C-effctor"/>
</dbReference>
<evidence type="ECO:0000259" key="1">
    <source>
        <dbReference type="SMART" id="SM00421"/>
    </source>
</evidence>
<sequence>MLQFSKMKMHTGWLANAYLPFFDESPISGWGYMYYDLNGNYLQLISDPDLLNDFFIRELYSDQILSDIQILDHTHYGSTIIGDDLLNHDLKTIVMDRGYTYFYDFIKRNNVPRTFSTEIITLASTADCCIANNFIMNNLGILEKICNHIIEKCRKLLNKENTIILPKEFIINVNEAYEETKKKPSANWHNKILEHANKSQKLSEFYDKTFDLNQLPFSFLASKELTHKEKEIIYLLYFGFSMPRIASILEISKRTVDKNLENIRKKLQCDNSSQIIPALLRFDNEIMRGTIRRAV</sequence>
<feature type="domain" description="HTH luxR-type" evidence="1">
    <location>
        <begin position="222"/>
        <end position="279"/>
    </location>
</feature>
<dbReference type="Gene3D" id="1.10.10.10">
    <property type="entry name" value="Winged helix-like DNA-binding domain superfamily/Winged helix DNA-binding domain"/>
    <property type="match status" value="1"/>
</dbReference>
<dbReference type="InterPro" id="IPR000792">
    <property type="entry name" value="Tscrpt_reg_LuxR_C"/>
</dbReference>
<proteinExistence type="predicted"/>
<organism evidence="2 3">
    <name type="scientific">Legionella wadsworthii</name>
    <dbReference type="NCBI Taxonomy" id="28088"/>
    <lineage>
        <taxon>Bacteria</taxon>
        <taxon>Pseudomonadati</taxon>
        <taxon>Pseudomonadota</taxon>
        <taxon>Gammaproteobacteria</taxon>
        <taxon>Legionellales</taxon>
        <taxon>Legionellaceae</taxon>
        <taxon>Legionella</taxon>
    </lineage>
</organism>
<dbReference type="STRING" id="1122170.GCA_000701265_01157"/>
<keyword evidence="3" id="KW-1185">Reference proteome</keyword>
<dbReference type="PRINTS" id="PR00038">
    <property type="entry name" value="HTHLUXR"/>
</dbReference>
<dbReference type="OrthoDB" id="5650388at2"/>
<dbReference type="RefSeq" id="WP_031566042.1">
    <property type="nucleotide sequence ID" value="NZ_CAAAIS010000010.1"/>
</dbReference>
<dbReference type="Proteomes" id="UP000255297">
    <property type="component" value="Unassembled WGS sequence"/>
</dbReference>
<gene>
    <name evidence="2" type="ORF">NCTC11532_01329</name>
</gene>
<dbReference type="GO" id="GO:0003677">
    <property type="term" value="F:DNA binding"/>
    <property type="evidence" value="ECO:0007669"/>
    <property type="project" value="InterPro"/>
</dbReference>
<dbReference type="EMBL" id="UGPB01000001">
    <property type="protein sequence ID" value="STY29146.1"/>
    <property type="molecule type" value="Genomic_DNA"/>
</dbReference>
<dbReference type="SUPFAM" id="SSF46894">
    <property type="entry name" value="C-terminal effector domain of the bipartite response regulators"/>
    <property type="match status" value="1"/>
</dbReference>
<dbReference type="GO" id="GO:0006355">
    <property type="term" value="P:regulation of DNA-templated transcription"/>
    <property type="evidence" value="ECO:0007669"/>
    <property type="project" value="InterPro"/>
</dbReference>